<feature type="compositionally biased region" description="Acidic residues" evidence="4">
    <location>
        <begin position="702"/>
        <end position="711"/>
    </location>
</feature>
<feature type="compositionally biased region" description="Basic and acidic residues" evidence="4">
    <location>
        <begin position="664"/>
        <end position="676"/>
    </location>
</feature>
<sequence>MAKFNTGNNTTEDVSGNSHPFKDSGRPTYTGLQTRKAAFEKFASQGNATSSSGPSTFHKPVHPKPPLAVKPSTGDKTEKDPKPPYMKPVAQRFGVQLQATNRENYEKAGCTKFPTKTSDSAKEEQVPLYPDLAQNRFLNCALHEKEKSALGTKTNPNFAPQEREANPAFSKVTEVKEKFLSATQEKEPKSSFSKPPLLQKPSLNHDVSHSEDTSNKKVLLQKGLSSPRQNIHSFKATKEMAENSNCSAEASGSHISNTALKPTDHCSSSSQGTPKNMEEKTEEKGMSAAKNIFLNKIIQEESGSSSKFRKTNTAFAEERLSGGSQEKEDGDRSSGTPKQKALPPLFKLGQPPQKPSRPPSVDLDCLLGKFRLSCFFSDPRNEGLKQMAPPSAALSLPVPSPHSTMQFPPPPSASHPCLQAQATPNLPPRNIKPSFETTSPENEENYDDVEFVSQESDGEMYEDINDIRSSREKEKKWDKEEKRRMDQEKKEQKEKEKKDQEIRKKFKLTGPIQVLHQARASADHKGGKHELTVKQGDEIEIIRLTDNPEGKWLGRIKGCYGYIKTTMVEIDYDSLKRKQQLSTRASVKCPESDQEVYDDVAEPDTMSNYSGGQSGSGNMFPPPSSDQDIYDGISDEDAATRSGSQDEDKNGIWSLGILKRLKVKDDKKKSVREKTTKVNGAEDNGDLFMPPSAKQFGKDCGDNDVYDDVDSSDFPPPPPDLRQKKMGISPLIRNIKHKSDEKDTQKFKNTEREEKEFRKKFKFEGEIKVIYSTTAVQDLPQRRWGSKDLQVKPGESLEIIESTDDTKVLCRNGEGK</sequence>
<feature type="region of interest" description="Disordered" evidence="4">
    <location>
        <begin position="301"/>
        <end position="361"/>
    </location>
</feature>
<gene>
    <name evidence="6" type="ORF">N333_12164</name>
</gene>
<feature type="non-terminal residue" evidence="6">
    <location>
        <position position="816"/>
    </location>
</feature>
<evidence type="ECO:0000256" key="3">
    <source>
        <dbReference type="PROSITE-ProRule" id="PRU00192"/>
    </source>
</evidence>
<feature type="compositionally biased region" description="Polar residues" evidence="4">
    <location>
        <begin position="1"/>
        <end position="18"/>
    </location>
</feature>
<feature type="compositionally biased region" description="Basic and acidic residues" evidence="4">
    <location>
        <begin position="276"/>
        <end position="285"/>
    </location>
</feature>
<dbReference type="GO" id="GO:0072659">
    <property type="term" value="P:protein localization to plasma membrane"/>
    <property type="evidence" value="ECO:0007669"/>
    <property type="project" value="TreeGrafter"/>
</dbReference>
<feature type="domain" description="SH3" evidence="5">
    <location>
        <begin position="513"/>
        <end position="573"/>
    </location>
</feature>
<dbReference type="InterPro" id="IPR029294">
    <property type="entry name" value="hSH3"/>
</dbReference>
<dbReference type="GO" id="GO:0050852">
    <property type="term" value="P:T cell receptor signaling pathway"/>
    <property type="evidence" value="ECO:0007669"/>
    <property type="project" value="TreeGrafter"/>
</dbReference>
<dbReference type="FunFam" id="2.30.30.40:FF:000133">
    <property type="entry name" value="FYN-binding protein-like isoform X2"/>
    <property type="match status" value="1"/>
</dbReference>
<keyword evidence="1 3" id="KW-0728">SH3 domain</keyword>
<evidence type="ECO:0000313" key="6">
    <source>
        <dbReference type="EMBL" id="KFQ55794.1"/>
    </source>
</evidence>
<feature type="region of interest" description="Disordered" evidence="4">
    <location>
        <begin position="664"/>
        <end position="728"/>
    </location>
</feature>
<feature type="region of interest" description="Disordered" evidence="4">
    <location>
        <begin position="148"/>
        <end position="288"/>
    </location>
</feature>
<dbReference type="PANTHER" id="PTHR16830:SF13">
    <property type="entry name" value="FYN-BINDING PROTEIN 1"/>
    <property type="match status" value="1"/>
</dbReference>
<feature type="compositionally biased region" description="Basic and acidic residues" evidence="4">
    <location>
        <begin position="173"/>
        <end position="189"/>
    </location>
</feature>
<evidence type="ECO:0000313" key="7">
    <source>
        <dbReference type="Proteomes" id="UP000053840"/>
    </source>
</evidence>
<feature type="compositionally biased region" description="Polar residues" evidence="4">
    <location>
        <begin position="223"/>
        <end position="232"/>
    </location>
</feature>
<dbReference type="GO" id="GO:0005886">
    <property type="term" value="C:plasma membrane"/>
    <property type="evidence" value="ECO:0007669"/>
    <property type="project" value="InterPro"/>
</dbReference>
<feature type="compositionally biased region" description="Basic and acidic residues" evidence="4">
    <location>
        <begin position="206"/>
        <end position="215"/>
    </location>
</feature>
<dbReference type="PROSITE" id="PS50002">
    <property type="entry name" value="SH3"/>
    <property type="match status" value="1"/>
</dbReference>
<dbReference type="GO" id="GO:0007229">
    <property type="term" value="P:integrin-mediated signaling pathway"/>
    <property type="evidence" value="ECO:0007669"/>
    <property type="project" value="InterPro"/>
</dbReference>
<proteinExistence type="predicted"/>
<evidence type="ECO:0000256" key="4">
    <source>
        <dbReference type="SAM" id="MobiDB-lite"/>
    </source>
</evidence>
<feature type="region of interest" description="Disordered" evidence="4">
    <location>
        <begin position="106"/>
        <end position="125"/>
    </location>
</feature>
<feature type="region of interest" description="Disordered" evidence="4">
    <location>
        <begin position="602"/>
        <end position="651"/>
    </location>
</feature>
<dbReference type="GO" id="GO:0008289">
    <property type="term" value="F:lipid binding"/>
    <property type="evidence" value="ECO:0007669"/>
    <property type="project" value="InterPro"/>
</dbReference>
<dbReference type="InterPro" id="IPR001452">
    <property type="entry name" value="SH3_domain"/>
</dbReference>
<evidence type="ECO:0000259" key="5">
    <source>
        <dbReference type="PROSITE" id="PS50002"/>
    </source>
</evidence>
<feature type="compositionally biased region" description="Basic and acidic residues" evidence="4">
    <location>
        <begin position="465"/>
        <end position="503"/>
    </location>
</feature>
<dbReference type="Proteomes" id="UP000053840">
    <property type="component" value="Unassembled WGS sequence"/>
</dbReference>
<feature type="region of interest" description="Disordered" evidence="4">
    <location>
        <begin position="1"/>
        <end position="89"/>
    </location>
</feature>
<keyword evidence="7" id="KW-1185">Reference proteome</keyword>
<dbReference type="PANTHER" id="PTHR16830">
    <property type="entry name" value="SH2 CONTAINING ADAPTOR PRAM-1 RELATED"/>
    <property type="match status" value="1"/>
</dbReference>
<feature type="compositionally biased region" description="Basic and acidic residues" evidence="4">
    <location>
        <begin position="73"/>
        <end position="82"/>
    </location>
</feature>
<feature type="compositionally biased region" description="Polar residues" evidence="4">
    <location>
        <begin position="301"/>
        <end position="314"/>
    </location>
</feature>
<organism evidence="6 7">
    <name type="scientific">Nestor notabilis</name>
    <name type="common">Kea</name>
    <dbReference type="NCBI Taxonomy" id="176057"/>
    <lineage>
        <taxon>Eukaryota</taxon>
        <taxon>Metazoa</taxon>
        <taxon>Chordata</taxon>
        <taxon>Craniata</taxon>
        <taxon>Vertebrata</taxon>
        <taxon>Euteleostomi</taxon>
        <taxon>Archelosauria</taxon>
        <taxon>Archosauria</taxon>
        <taxon>Dinosauria</taxon>
        <taxon>Saurischia</taxon>
        <taxon>Theropoda</taxon>
        <taxon>Coelurosauria</taxon>
        <taxon>Aves</taxon>
        <taxon>Neognathae</taxon>
        <taxon>Neoaves</taxon>
        <taxon>Telluraves</taxon>
        <taxon>Australaves</taxon>
        <taxon>Psittaciformes</taxon>
        <taxon>Psittacidae</taxon>
        <taxon>Nestor</taxon>
    </lineage>
</organism>
<reference evidence="6 7" key="1">
    <citation type="submission" date="2014-04" db="EMBL/GenBank/DDBJ databases">
        <title>Genome evolution of avian class.</title>
        <authorList>
            <person name="Zhang G."/>
            <person name="Li C."/>
        </authorList>
    </citation>
    <scope>NUCLEOTIDE SEQUENCE [LARGE SCALE GENOMIC DNA]</scope>
    <source>
        <strain evidence="6">BGI_N333</strain>
    </source>
</reference>
<dbReference type="CDD" id="cd11867">
    <property type="entry name" value="hSH3_ADAP"/>
    <property type="match status" value="1"/>
</dbReference>
<dbReference type="InterPro" id="IPR035540">
    <property type="entry name" value="FYB_hSH3"/>
</dbReference>
<evidence type="ECO:0000256" key="2">
    <source>
        <dbReference type="ARBA" id="ARBA00022553"/>
    </source>
</evidence>
<dbReference type="EMBL" id="KK947771">
    <property type="protein sequence ID" value="KFQ55794.1"/>
    <property type="molecule type" value="Genomic_DNA"/>
</dbReference>
<feature type="compositionally biased region" description="Polar residues" evidence="4">
    <location>
        <begin position="44"/>
        <end position="55"/>
    </location>
</feature>
<protein>
    <submittedName>
        <fullName evidence="6">FYN-binding protein</fullName>
    </submittedName>
</protein>
<dbReference type="SMART" id="SM00326">
    <property type="entry name" value="SH3"/>
    <property type="match status" value="1"/>
</dbReference>
<dbReference type="AlphaFoldDB" id="A0A091SB98"/>
<feature type="compositionally biased region" description="Basic and acidic residues" evidence="4">
    <location>
        <begin position="316"/>
        <end position="332"/>
    </location>
</feature>
<dbReference type="Pfam" id="PF14603">
    <property type="entry name" value="hSH3"/>
    <property type="match status" value="2"/>
</dbReference>
<feature type="compositionally biased region" description="Acidic residues" evidence="4">
    <location>
        <begin position="441"/>
        <end position="464"/>
    </location>
</feature>
<dbReference type="InterPro" id="IPR036028">
    <property type="entry name" value="SH3-like_dom_sf"/>
</dbReference>
<evidence type="ECO:0000256" key="1">
    <source>
        <dbReference type="ARBA" id="ARBA00022443"/>
    </source>
</evidence>
<dbReference type="Gene3D" id="2.30.30.40">
    <property type="entry name" value="SH3 Domains"/>
    <property type="match status" value="2"/>
</dbReference>
<dbReference type="SUPFAM" id="SSF50044">
    <property type="entry name" value="SH3-domain"/>
    <property type="match status" value="2"/>
</dbReference>
<feature type="compositionally biased region" description="Polar residues" evidence="4">
    <location>
        <begin position="242"/>
        <end position="274"/>
    </location>
</feature>
<dbReference type="InterPro" id="IPR043443">
    <property type="entry name" value="FYB1/2-like"/>
</dbReference>
<feature type="compositionally biased region" description="Low complexity" evidence="4">
    <location>
        <begin position="388"/>
        <end position="397"/>
    </location>
</feature>
<name>A0A091SB98_NESNO</name>
<feature type="region of interest" description="Disordered" evidence="4">
    <location>
        <begin position="386"/>
        <end position="504"/>
    </location>
</feature>
<keyword evidence="2" id="KW-0597">Phosphoprotein</keyword>
<accession>A0A091SB98</accession>